<sequence length="119" mass="13747">MKLLHLHLLVRIHGQLRELVRLKVEIYIRRKERMHHEIIASSSVSGNTRANKRKETASSSVGGNKRANKRKETVSSLFNRSIRVNKGNDANKYFKEGRFLKALELYEEIQGQQACCKLS</sequence>
<protein>
    <submittedName>
        <fullName evidence="2">Uncharacterized protein</fullName>
    </submittedName>
</protein>
<evidence type="ECO:0000313" key="2">
    <source>
        <dbReference type="EMBL" id="KAF0401855.1"/>
    </source>
</evidence>
<comment type="caution">
    <text evidence="2">The sequence shown here is derived from an EMBL/GenBank/DDBJ whole genome shotgun (WGS) entry which is preliminary data.</text>
</comment>
<evidence type="ECO:0000313" key="3">
    <source>
        <dbReference type="Proteomes" id="UP000439903"/>
    </source>
</evidence>
<proteinExistence type="predicted"/>
<dbReference type="Proteomes" id="UP000439903">
    <property type="component" value="Unassembled WGS sequence"/>
</dbReference>
<evidence type="ECO:0000256" key="1">
    <source>
        <dbReference type="SAM" id="MobiDB-lite"/>
    </source>
</evidence>
<reference evidence="2 3" key="1">
    <citation type="journal article" date="2019" name="Environ. Microbiol.">
        <title>At the nexus of three kingdoms: the genome of the mycorrhizal fungus Gigaspora margarita provides insights into plant, endobacterial and fungal interactions.</title>
        <authorList>
            <person name="Venice F."/>
            <person name="Ghignone S."/>
            <person name="Salvioli di Fossalunga A."/>
            <person name="Amselem J."/>
            <person name="Novero M."/>
            <person name="Xianan X."/>
            <person name="Sedzielewska Toro K."/>
            <person name="Morin E."/>
            <person name="Lipzen A."/>
            <person name="Grigoriev I.V."/>
            <person name="Henrissat B."/>
            <person name="Martin F.M."/>
            <person name="Bonfante P."/>
        </authorList>
    </citation>
    <scope>NUCLEOTIDE SEQUENCE [LARGE SCALE GENOMIC DNA]</scope>
    <source>
        <strain evidence="2 3">BEG34</strain>
    </source>
</reference>
<accession>A0A8H3X305</accession>
<gene>
    <name evidence="2" type="ORF">F8M41_009433</name>
</gene>
<feature type="region of interest" description="Disordered" evidence="1">
    <location>
        <begin position="38"/>
        <end position="74"/>
    </location>
</feature>
<feature type="compositionally biased region" description="Polar residues" evidence="1">
    <location>
        <begin position="40"/>
        <end position="49"/>
    </location>
</feature>
<dbReference type="OrthoDB" id="2353542at2759"/>
<dbReference type="EMBL" id="WTPW01002017">
    <property type="protein sequence ID" value="KAF0401855.1"/>
    <property type="molecule type" value="Genomic_DNA"/>
</dbReference>
<name>A0A8H3X305_GIGMA</name>
<organism evidence="2 3">
    <name type="scientific">Gigaspora margarita</name>
    <dbReference type="NCBI Taxonomy" id="4874"/>
    <lineage>
        <taxon>Eukaryota</taxon>
        <taxon>Fungi</taxon>
        <taxon>Fungi incertae sedis</taxon>
        <taxon>Mucoromycota</taxon>
        <taxon>Glomeromycotina</taxon>
        <taxon>Glomeromycetes</taxon>
        <taxon>Diversisporales</taxon>
        <taxon>Gigasporaceae</taxon>
        <taxon>Gigaspora</taxon>
    </lineage>
</organism>
<dbReference type="AlphaFoldDB" id="A0A8H3X305"/>
<keyword evidence="3" id="KW-1185">Reference proteome</keyword>